<gene>
    <name evidence="1" type="ORF">HII31_07489</name>
</gene>
<organism evidence="1 2">
    <name type="scientific">Pseudocercospora fuligena</name>
    <dbReference type="NCBI Taxonomy" id="685502"/>
    <lineage>
        <taxon>Eukaryota</taxon>
        <taxon>Fungi</taxon>
        <taxon>Dikarya</taxon>
        <taxon>Ascomycota</taxon>
        <taxon>Pezizomycotina</taxon>
        <taxon>Dothideomycetes</taxon>
        <taxon>Dothideomycetidae</taxon>
        <taxon>Mycosphaerellales</taxon>
        <taxon>Mycosphaerellaceae</taxon>
        <taxon>Pseudocercospora</taxon>
    </lineage>
</organism>
<evidence type="ECO:0000313" key="2">
    <source>
        <dbReference type="Proteomes" id="UP000660729"/>
    </source>
</evidence>
<dbReference type="Proteomes" id="UP000660729">
    <property type="component" value="Unassembled WGS sequence"/>
</dbReference>
<dbReference type="AlphaFoldDB" id="A0A8H6VK97"/>
<sequence>MATLEAHRKTPSKRVLFAQKHSPEAVAKATVLALVKGDPISIVKRSIRRHQFRKWYEDWTTAIERDRLRPEDILPALRVGWRLICKILFFGALQDVPVTFKANLNRDENALGRTGYGGEDGSIFIELDPEAARAREGMSVSETIVYTLIHEACHAFLIKHSCICETCDFEACRDRRPFELGGGHGISWQILTMGVEQNARKCLGVDVDLQRSKDAVNDLRKRNDALYLNFEWVCRKFFGWAAVL</sequence>
<proteinExistence type="predicted"/>
<dbReference type="EMBL" id="JABCIY010000160">
    <property type="protein sequence ID" value="KAF7191129.1"/>
    <property type="molecule type" value="Genomic_DNA"/>
</dbReference>
<name>A0A8H6VK97_9PEZI</name>
<evidence type="ECO:0000313" key="1">
    <source>
        <dbReference type="EMBL" id="KAF7191129.1"/>
    </source>
</evidence>
<comment type="caution">
    <text evidence="1">The sequence shown here is derived from an EMBL/GenBank/DDBJ whole genome shotgun (WGS) entry which is preliminary data.</text>
</comment>
<keyword evidence="2" id="KW-1185">Reference proteome</keyword>
<reference evidence="1" key="1">
    <citation type="submission" date="2020-04" db="EMBL/GenBank/DDBJ databases">
        <title>Draft genome resource of the tomato pathogen Pseudocercospora fuligena.</title>
        <authorList>
            <person name="Zaccaron A."/>
        </authorList>
    </citation>
    <scope>NUCLEOTIDE SEQUENCE</scope>
    <source>
        <strain evidence="1">PF001</strain>
    </source>
</reference>
<evidence type="ECO:0008006" key="3">
    <source>
        <dbReference type="Google" id="ProtNLM"/>
    </source>
</evidence>
<accession>A0A8H6VK97</accession>
<dbReference type="OrthoDB" id="3660832at2759"/>
<protein>
    <recommendedName>
        <fullName evidence="3">SprT-like domain-containing protein</fullName>
    </recommendedName>
</protein>